<organism evidence="1 2">
    <name type="scientific">Aquabacter spiritensis</name>
    <dbReference type="NCBI Taxonomy" id="933073"/>
    <lineage>
        <taxon>Bacteria</taxon>
        <taxon>Pseudomonadati</taxon>
        <taxon>Pseudomonadota</taxon>
        <taxon>Alphaproteobacteria</taxon>
        <taxon>Hyphomicrobiales</taxon>
        <taxon>Xanthobacteraceae</taxon>
        <taxon>Aquabacter</taxon>
    </lineage>
</organism>
<dbReference type="AlphaFoldDB" id="A0A4R3LT02"/>
<evidence type="ECO:0000313" key="1">
    <source>
        <dbReference type="EMBL" id="TCT02669.1"/>
    </source>
</evidence>
<sequence>MRLFMRGRGEGAEARSAARDAARDLAEKVRTLLHLDADATVSVSEIACGDPGCGGAETVILVMRAGRRTEAAKLLMPMTSVTEADLSMALEPLAGAPGRAD</sequence>
<name>A0A4R3LT02_9HYPH</name>
<protein>
    <submittedName>
        <fullName evidence="1">Uncharacterized protein</fullName>
    </submittedName>
</protein>
<comment type="caution">
    <text evidence="1">The sequence shown here is derived from an EMBL/GenBank/DDBJ whole genome shotgun (WGS) entry which is preliminary data.</text>
</comment>
<reference evidence="1 2" key="1">
    <citation type="submission" date="2019-03" db="EMBL/GenBank/DDBJ databases">
        <title>Genomic Encyclopedia of Type Strains, Phase IV (KMG-IV): sequencing the most valuable type-strain genomes for metagenomic binning, comparative biology and taxonomic classification.</title>
        <authorList>
            <person name="Goeker M."/>
        </authorList>
    </citation>
    <scope>NUCLEOTIDE SEQUENCE [LARGE SCALE GENOMIC DNA]</scope>
    <source>
        <strain evidence="1 2">DSM 9035</strain>
    </source>
</reference>
<proteinExistence type="predicted"/>
<dbReference type="EMBL" id="SMAI01000012">
    <property type="protein sequence ID" value="TCT02669.1"/>
    <property type="molecule type" value="Genomic_DNA"/>
</dbReference>
<keyword evidence="2" id="KW-1185">Reference proteome</keyword>
<accession>A0A4R3LT02</accession>
<dbReference type="Proteomes" id="UP000294664">
    <property type="component" value="Unassembled WGS sequence"/>
</dbReference>
<evidence type="ECO:0000313" key="2">
    <source>
        <dbReference type="Proteomes" id="UP000294664"/>
    </source>
</evidence>
<gene>
    <name evidence="1" type="ORF">EDC64_112104</name>
</gene>